<evidence type="ECO:0000256" key="1">
    <source>
        <dbReference type="ARBA" id="ARBA00000085"/>
    </source>
</evidence>
<sequence length="418" mass="44735">MTDQAVLTPPQVIGLLRRLRWLAAILQVAGTLLASALPDMTLPLMPMLAVPAALVAFNLLTGLGNDRRAVTQTRVFVHLGADILALTLLLALSGGPANPFVSLYLVPVAIAAAAMPMASAWAIWAVCAAAYSGLFAVYAATPAGHHGGGNFFFLHVAGMWLNFMIAATLTTIALVRLAGLLRQREQDLGEAREKALRDEQIVATATLAASTAHQLNTPLGTMTLLVDELRNETALSSSARTDLDTLADQIDQCRQRLRTVLATDADTTPSLRPARAVLAELLDQWRLAHPDTPTEADFSGLPRQLSILEPPVLQPALANMLDNAARSARGLPVRIRATATDDQLIVIIEDEGPGLSAGDLHRAGRQVFTSRADGHGLGLVLTHSSIEYLGGEVRQSNRHPRGLRTEVRLPLSRLRPVV</sequence>
<comment type="catalytic activity">
    <reaction evidence="1">
        <text>ATP + protein L-histidine = ADP + protein N-phospho-L-histidine.</text>
        <dbReference type="EC" id="2.7.13.3"/>
    </reaction>
</comment>
<keyword evidence="6" id="KW-0808">Transferase</keyword>
<proteinExistence type="predicted"/>
<dbReference type="InterPro" id="IPR036890">
    <property type="entry name" value="HATPase_C_sf"/>
</dbReference>
<dbReference type="PRINTS" id="PR00344">
    <property type="entry name" value="BCTRLSENSOR"/>
</dbReference>
<feature type="transmembrane region" description="Helical" evidence="10">
    <location>
        <begin position="122"/>
        <end position="140"/>
    </location>
</feature>
<evidence type="ECO:0000313" key="13">
    <source>
        <dbReference type="Proteomes" id="UP001259982"/>
    </source>
</evidence>
<dbReference type="EC" id="2.7.13.3" evidence="3"/>
<feature type="transmembrane region" description="Helical" evidence="10">
    <location>
        <begin position="44"/>
        <end position="63"/>
    </location>
</feature>
<dbReference type="PANTHER" id="PTHR44936:SF10">
    <property type="entry name" value="SENSOR PROTEIN RSTB"/>
    <property type="match status" value="1"/>
</dbReference>
<feature type="transmembrane region" description="Helical" evidence="10">
    <location>
        <begin position="75"/>
        <end position="93"/>
    </location>
</feature>
<evidence type="ECO:0000256" key="5">
    <source>
        <dbReference type="ARBA" id="ARBA00022553"/>
    </source>
</evidence>
<evidence type="ECO:0000256" key="10">
    <source>
        <dbReference type="SAM" id="Phobius"/>
    </source>
</evidence>
<comment type="subcellular location">
    <subcellularLocation>
        <location evidence="2">Cell membrane</location>
        <topology evidence="2">Multi-pass membrane protein</topology>
    </subcellularLocation>
</comment>
<dbReference type="InterPro" id="IPR003661">
    <property type="entry name" value="HisK_dim/P_dom"/>
</dbReference>
<keyword evidence="10" id="KW-0472">Membrane</keyword>
<feature type="transmembrane region" description="Helical" evidence="10">
    <location>
        <begin position="152"/>
        <end position="175"/>
    </location>
</feature>
<dbReference type="SUPFAM" id="SSF55874">
    <property type="entry name" value="ATPase domain of HSP90 chaperone/DNA topoisomerase II/histidine kinase"/>
    <property type="match status" value="1"/>
</dbReference>
<keyword evidence="9" id="KW-0067">ATP-binding</keyword>
<dbReference type="PROSITE" id="PS50109">
    <property type="entry name" value="HIS_KIN"/>
    <property type="match status" value="1"/>
</dbReference>
<keyword evidence="8 12" id="KW-0418">Kinase</keyword>
<evidence type="ECO:0000313" key="12">
    <source>
        <dbReference type="EMBL" id="MDT0617971.1"/>
    </source>
</evidence>
<keyword evidence="10" id="KW-0812">Transmembrane</keyword>
<dbReference type="Pfam" id="PF00512">
    <property type="entry name" value="HisKA"/>
    <property type="match status" value="1"/>
</dbReference>
<dbReference type="EMBL" id="JAVRHY010000004">
    <property type="protein sequence ID" value="MDT0617971.1"/>
    <property type="molecule type" value="Genomic_DNA"/>
</dbReference>
<protein>
    <recommendedName>
        <fullName evidence="3">histidine kinase</fullName>
        <ecNumber evidence="3">2.7.13.3</ecNumber>
    </recommendedName>
</protein>
<evidence type="ECO:0000256" key="7">
    <source>
        <dbReference type="ARBA" id="ARBA00022741"/>
    </source>
</evidence>
<feature type="domain" description="Histidine kinase" evidence="11">
    <location>
        <begin position="210"/>
        <end position="413"/>
    </location>
</feature>
<accession>A0ABU3BAG5</accession>
<keyword evidence="5" id="KW-0597">Phosphoprotein</keyword>
<dbReference type="InterPro" id="IPR004358">
    <property type="entry name" value="Sig_transdc_His_kin-like_C"/>
</dbReference>
<evidence type="ECO:0000256" key="9">
    <source>
        <dbReference type="ARBA" id="ARBA00022840"/>
    </source>
</evidence>
<name>A0ABU3BAG5_9GAMM</name>
<keyword evidence="7" id="KW-0547">Nucleotide-binding</keyword>
<dbReference type="InterPro" id="IPR003594">
    <property type="entry name" value="HATPase_dom"/>
</dbReference>
<keyword evidence="13" id="KW-1185">Reference proteome</keyword>
<evidence type="ECO:0000259" key="11">
    <source>
        <dbReference type="PROSITE" id="PS50109"/>
    </source>
</evidence>
<comment type="caution">
    <text evidence="12">The sequence shown here is derived from an EMBL/GenBank/DDBJ whole genome shotgun (WGS) entry which is preliminary data.</text>
</comment>
<evidence type="ECO:0000256" key="6">
    <source>
        <dbReference type="ARBA" id="ARBA00022679"/>
    </source>
</evidence>
<dbReference type="InterPro" id="IPR005467">
    <property type="entry name" value="His_kinase_dom"/>
</dbReference>
<dbReference type="SMART" id="SM00387">
    <property type="entry name" value="HATPase_c"/>
    <property type="match status" value="1"/>
</dbReference>
<dbReference type="Gene3D" id="1.10.287.130">
    <property type="match status" value="1"/>
</dbReference>
<evidence type="ECO:0000256" key="8">
    <source>
        <dbReference type="ARBA" id="ARBA00022777"/>
    </source>
</evidence>
<evidence type="ECO:0000256" key="2">
    <source>
        <dbReference type="ARBA" id="ARBA00004651"/>
    </source>
</evidence>
<dbReference type="RefSeq" id="WP_311657967.1">
    <property type="nucleotide sequence ID" value="NZ_JAVRHY010000004.1"/>
</dbReference>
<dbReference type="GO" id="GO:0016301">
    <property type="term" value="F:kinase activity"/>
    <property type="evidence" value="ECO:0007669"/>
    <property type="project" value="UniProtKB-KW"/>
</dbReference>
<keyword evidence="10" id="KW-1133">Transmembrane helix</keyword>
<dbReference type="InterPro" id="IPR050980">
    <property type="entry name" value="2C_sensor_his_kinase"/>
</dbReference>
<dbReference type="Pfam" id="PF02518">
    <property type="entry name" value="HATPase_c"/>
    <property type="match status" value="1"/>
</dbReference>
<reference evidence="12 13" key="1">
    <citation type="submission" date="2023-09" db="EMBL/GenBank/DDBJ databases">
        <authorList>
            <person name="Rey-Velasco X."/>
        </authorList>
    </citation>
    <scope>NUCLEOTIDE SEQUENCE [LARGE SCALE GENOMIC DNA]</scope>
    <source>
        <strain evidence="12 13">P385</strain>
    </source>
</reference>
<dbReference type="InterPro" id="IPR036097">
    <property type="entry name" value="HisK_dim/P_sf"/>
</dbReference>
<gene>
    <name evidence="12" type="ORF">RM531_05760</name>
</gene>
<dbReference type="SUPFAM" id="SSF47384">
    <property type="entry name" value="Homodimeric domain of signal transducing histidine kinase"/>
    <property type="match status" value="1"/>
</dbReference>
<organism evidence="12 13">
    <name type="scientific">Spectribacter acetivorans</name>
    <dbReference type="NCBI Taxonomy" id="3075603"/>
    <lineage>
        <taxon>Bacteria</taxon>
        <taxon>Pseudomonadati</taxon>
        <taxon>Pseudomonadota</taxon>
        <taxon>Gammaproteobacteria</taxon>
        <taxon>Salinisphaerales</taxon>
        <taxon>Salinisphaeraceae</taxon>
        <taxon>Spectribacter</taxon>
    </lineage>
</organism>
<evidence type="ECO:0000256" key="4">
    <source>
        <dbReference type="ARBA" id="ARBA00022475"/>
    </source>
</evidence>
<dbReference type="SMART" id="SM00388">
    <property type="entry name" value="HisKA"/>
    <property type="match status" value="1"/>
</dbReference>
<dbReference type="Proteomes" id="UP001259982">
    <property type="component" value="Unassembled WGS sequence"/>
</dbReference>
<evidence type="ECO:0000256" key="3">
    <source>
        <dbReference type="ARBA" id="ARBA00012438"/>
    </source>
</evidence>
<dbReference type="Gene3D" id="3.30.565.10">
    <property type="entry name" value="Histidine kinase-like ATPase, C-terminal domain"/>
    <property type="match status" value="1"/>
</dbReference>
<keyword evidence="4" id="KW-1003">Cell membrane</keyword>
<dbReference type="PANTHER" id="PTHR44936">
    <property type="entry name" value="SENSOR PROTEIN CREC"/>
    <property type="match status" value="1"/>
</dbReference>